<feature type="transmembrane region" description="Helical" evidence="1">
    <location>
        <begin position="224"/>
        <end position="243"/>
    </location>
</feature>
<feature type="transmembrane region" description="Helical" evidence="1">
    <location>
        <begin position="172"/>
        <end position="194"/>
    </location>
</feature>
<organism evidence="2 3">
    <name type="scientific">Alishewanella tabrizica</name>
    <dbReference type="NCBI Taxonomy" id="671278"/>
    <lineage>
        <taxon>Bacteria</taxon>
        <taxon>Pseudomonadati</taxon>
        <taxon>Pseudomonadota</taxon>
        <taxon>Gammaproteobacteria</taxon>
        <taxon>Alteromonadales</taxon>
        <taxon>Alteromonadaceae</taxon>
        <taxon>Alishewanella</taxon>
    </lineage>
</organism>
<protein>
    <submittedName>
        <fullName evidence="2">Uncharacterized protein</fullName>
    </submittedName>
</protein>
<evidence type="ECO:0000256" key="1">
    <source>
        <dbReference type="SAM" id="Phobius"/>
    </source>
</evidence>
<dbReference type="EMBL" id="BMYR01000005">
    <property type="protein sequence ID" value="GGW59440.1"/>
    <property type="molecule type" value="Genomic_DNA"/>
</dbReference>
<feature type="transmembrane region" description="Helical" evidence="1">
    <location>
        <begin position="100"/>
        <end position="117"/>
    </location>
</feature>
<accession>A0ABQ2WMM1</accession>
<feature type="transmembrane region" description="Helical" evidence="1">
    <location>
        <begin position="344"/>
        <end position="363"/>
    </location>
</feature>
<feature type="transmembrane region" description="Helical" evidence="1">
    <location>
        <begin position="201"/>
        <end position="218"/>
    </location>
</feature>
<dbReference type="Proteomes" id="UP000634667">
    <property type="component" value="Unassembled WGS sequence"/>
</dbReference>
<feature type="transmembrane region" description="Helical" evidence="1">
    <location>
        <begin position="43"/>
        <end position="62"/>
    </location>
</feature>
<evidence type="ECO:0000313" key="3">
    <source>
        <dbReference type="Proteomes" id="UP000634667"/>
    </source>
</evidence>
<feature type="transmembrane region" description="Helical" evidence="1">
    <location>
        <begin position="403"/>
        <end position="419"/>
    </location>
</feature>
<keyword evidence="1" id="KW-0812">Transmembrane</keyword>
<dbReference type="RefSeq" id="WP_189481996.1">
    <property type="nucleotide sequence ID" value="NZ_BMYR01000005.1"/>
</dbReference>
<sequence length="440" mass="49321">MMIPISTWVNRAKAEQAFLVLAFCVILLDWLNGVLWYTFGSSFGLAAAVKGILLIGIVILGWPDCRRAFYAPLGLMALMLLGPVYVSLTSDLPLPWQDVQLVAKAGAFLLALAFFSARAMQDPEAYIRWVNRFVLASYMVLVVNVLFGLAGFGGTAYQPMDEVAQRFLGIKGFFISTNELSALLLVLTCWLLTLTWQCKRWCYPLVSFTSLTMAGLMLTKTGLFGTLLLIVLVPLLLTPRHFYRRHWRACMLLLGCGVALVFGVLMNLTALLQWVGIYDKLQFAYQQRGIAGIILSSRDYYLQRNFTAVAEYYPEWLQLFGVGQGGVQWLLKKYFIEIDLFDFLLFYGLAGVLLYVLTFWRLLLTVLSRLAFTPVAAPVLLLNTLLLLVSLFAGHVLTSGMLWLPWALINGAVVAHHAYRLSVMVPVKLVTKDVTDERPA</sequence>
<comment type="caution">
    <text evidence="2">The sequence shown here is derived from an EMBL/GenBank/DDBJ whole genome shotgun (WGS) entry which is preliminary data.</text>
</comment>
<keyword evidence="1" id="KW-0472">Membrane</keyword>
<feature type="transmembrane region" description="Helical" evidence="1">
    <location>
        <begin position="375"/>
        <end position="397"/>
    </location>
</feature>
<evidence type="ECO:0000313" key="2">
    <source>
        <dbReference type="EMBL" id="GGW59440.1"/>
    </source>
</evidence>
<feature type="transmembrane region" description="Helical" evidence="1">
    <location>
        <begin position="129"/>
        <end position="152"/>
    </location>
</feature>
<keyword evidence="3" id="KW-1185">Reference proteome</keyword>
<gene>
    <name evidence="2" type="ORF">GCM10008111_14410</name>
</gene>
<feature type="transmembrane region" description="Helical" evidence="1">
    <location>
        <begin position="69"/>
        <end position="88"/>
    </location>
</feature>
<proteinExistence type="predicted"/>
<keyword evidence="1" id="KW-1133">Transmembrane helix</keyword>
<name>A0ABQ2WMM1_9ALTE</name>
<feature type="transmembrane region" description="Helical" evidence="1">
    <location>
        <begin position="250"/>
        <end position="275"/>
    </location>
</feature>
<reference evidence="3" key="1">
    <citation type="journal article" date="2019" name="Int. J. Syst. Evol. Microbiol.">
        <title>The Global Catalogue of Microorganisms (GCM) 10K type strain sequencing project: providing services to taxonomists for standard genome sequencing and annotation.</title>
        <authorList>
            <consortium name="The Broad Institute Genomics Platform"/>
            <consortium name="The Broad Institute Genome Sequencing Center for Infectious Disease"/>
            <person name="Wu L."/>
            <person name="Ma J."/>
        </authorList>
    </citation>
    <scope>NUCLEOTIDE SEQUENCE [LARGE SCALE GENOMIC DNA]</scope>
    <source>
        <strain evidence="3">KCTC 23723</strain>
    </source>
</reference>